<organism evidence="2 3">
    <name type="scientific">Plasmodium cynomolgi (strain B)</name>
    <dbReference type="NCBI Taxonomy" id="1120755"/>
    <lineage>
        <taxon>Eukaryota</taxon>
        <taxon>Sar</taxon>
        <taxon>Alveolata</taxon>
        <taxon>Apicomplexa</taxon>
        <taxon>Aconoidasida</taxon>
        <taxon>Haemosporida</taxon>
        <taxon>Plasmodiidae</taxon>
        <taxon>Plasmodium</taxon>
        <taxon>Plasmodium (Plasmodium)</taxon>
    </lineage>
</organism>
<dbReference type="OrthoDB" id="372649at2759"/>
<accession>K6ULG5</accession>
<dbReference type="GeneID" id="14694071"/>
<proteinExistence type="predicted"/>
<sequence>MVYHERRRKAAQCDVKRHNTTSYDEPIPKDPFNPLLLAYEKKKRHRHKYESTSGEEPNPVREERPNKPNPKVDLQHVRKNLWKSKAGGVCIPQISEDAN</sequence>
<evidence type="ECO:0000256" key="1">
    <source>
        <dbReference type="SAM" id="MobiDB-lite"/>
    </source>
</evidence>
<reference evidence="2 3" key="1">
    <citation type="journal article" date="2012" name="Nat. Genet.">
        <title>Plasmodium cynomolgi genome sequences provide insight into Plasmodium vivax and the monkey malaria clade.</title>
        <authorList>
            <person name="Tachibana S."/>
            <person name="Sullivan S.A."/>
            <person name="Kawai S."/>
            <person name="Nakamura S."/>
            <person name="Kim H.R."/>
            <person name="Goto N."/>
            <person name="Arisue N."/>
            <person name="Palacpac N.M.Q."/>
            <person name="Honma H."/>
            <person name="Yagi M."/>
            <person name="Tougan T."/>
            <person name="Katakai Y."/>
            <person name="Kaneko O."/>
            <person name="Mita T."/>
            <person name="Kita K."/>
            <person name="Yasutomi Y."/>
            <person name="Sutton P.L."/>
            <person name="Shakhbatyan R."/>
            <person name="Horii T."/>
            <person name="Yasunaga T."/>
            <person name="Barnwell J.W."/>
            <person name="Escalante A.A."/>
            <person name="Carlton J.M."/>
            <person name="Tanabe K."/>
        </authorList>
    </citation>
    <scope>NUCLEOTIDE SEQUENCE [LARGE SCALE GENOMIC DNA]</scope>
    <source>
        <strain evidence="2 3">B</strain>
    </source>
</reference>
<evidence type="ECO:0000313" key="3">
    <source>
        <dbReference type="Proteomes" id="UP000006319"/>
    </source>
</evidence>
<gene>
    <name evidence="2" type="ORF">PCYB_122650</name>
</gene>
<dbReference type="RefSeq" id="XP_004223645.1">
    <property type="nucleotide sequence ID" value="XM_004223597.1"/>
</dbReference>
<dbReference type="EMBL" id="DF157104">
    <property type="protein sequence ID" value="GAB67698.1"/>
    <property type="molecule type" value="Genomic_DNA"/>
</dbReference>
<dbReference type="AlphaFoldDB" id="K6ULG5"/>
<protein>
    <submittedName>
        <fullName evidence="2">Uncharacterized protein</fullName>
    </submittedName>
</protein>
<dbReference type="VEuPathDB" id="PlasmoDB:PCYB_122650"/>
<evidence type="ECO:0000313" key="2">
    <source>
        <dbReference type="EMBL" id="GAB67698.1"/>
    </source>
</evidence>
<dbReference type="KEGG" id="pcy:PCYB_122650"/>
<feature type="compositionally biased region" description="Basic residues" evidence="1">
    <location>
        <begin position="1"/>
        <end position="10"/>
    </location>
</feature>
<name>K6ULG5_PLACD</name>
<keyword evidence="3" id="KW-1185">Reference proteome</keyword>
<dbReference type="Proteomes" id="UP000006319">
    <property type="component" value="Chromosome 12"/>
</dbReference>
<feature type="region of interest" description="Disordered" evidence="1">
    <location>
        <begin position="1"/>
        <end position="73"/>
    </location>
</feature>